<dbReference type="EMBL" id="VEWN01000027">
    <property type="protein sequence ID" value="KAA1052481.1"/>
    <property type="molecule type" value="Genomic_DNA"/>
</dbReference>
<dbReference type="RefSeq" id="WP_149651745.1">
    <property type="nucleotide sequence ID" value="NZ_VEWN01000027.1"/>
</dbReference>
<feature type="domain" description="CHAT" evidence="1">
    <location>
        <begin position="21"/>
        <end position="160"/>
    </location>
</feature>
<evidence type="ECO:0000313" key="2">
    <source>
        <dbReference type="EMBL" id="KAA1052481.1"/>
    </source>
</evidence>
<evidence type="ECO:0000259" key="1">
    <source>
        <dbReference type="Pfam" id="PF12770"/>
    </source>
</evidence>
<dbReference type="Proteomes" id="UP000325333">
    <property type="component" value="Unassembled WGS sequence"/>
</dbReference>
<comment type="caution">
    <text evidence="2">The sequence shown here is derived from an EMBL/GenBank/DDBJ whole genome shotgun (WGS) entry which is preliminary data.</text>
</comment>
<proteinExistence type="predicted"/>
<dbReference type="InterPro" id="IPR024983">
    <property type="entry name" value="CHAT_dom"/>
</dbReference>
<name>A0A5B0KKV6_9PROT</name>
<gene>
    <name evidence="2" type="ORF">FH063_004258</name>
</gene>
<sequence>MKVLYVATKGESATDLSPDLEIDKLRRCFAGSVVDFAAIPNISAEELPAELSNREFDVLHIAAHGTGGALEVRSVRGTVLAHPEQIATFLLPSRLPRLVYLNACDSAGVAEALVHRVPFAIGTTAPVASDYAIHTALSFYLRLLLGGSVAEAAEVARSALGMFSSLRADIKLFAKAGEDPERTRLVASPEILVSLPSGYKLGDDVVEINFGVRGVPEGTLQVVFFSDDEDLLNDGKQTLAAQLCAVTRRRPTRDGEVWCDRSESWDVGGDFRLFAVGVTADGRRWTVTSHLCDALRRWYDACEPMAKSRVRKKTFDALIRNLEAWVRR</sequence>
<dbReference type="AlphaFoldDB" id="A0A5B0KKV6"/>
<evidence type="ECO:0000313" key="3">
    <source>
        <dbReference type="Proteomes" id="UP000325333"/>
    </source>
</evidence>
<protein>
    <recommendedName>
        <fullName evidence="1">CHAT domain-containing protein</fullName>
    </recommendedName>
</protein>
<organism evidence="2 3">
    <name type="scientific">Azospirillum argentinense</name>
    <dbReference type="NCBI Taxonomy" id="2970906"/>
    <lineage>
        <taxon>Bacteria</taxon>
        <taxon>Pseudomonadati</taxon>
        <taxon>Pseudomonadota</taxon>
        <taxon>Alphaproteobacteria</taxon>
        <taxon>Rhodospirillales</taxon>
        <taxon>Azospirillaceae</taxon>
        <taxon>Azospirillum</taxon>
    </lineage>
</organism>
<accession>A0A5B0KKV6</accession>
<dbReference type="Pfam" id="PF12770">
    <property type="entry name" value="CHAT"/>
    <property type="match status" value="1"/>
</dbReference>
<reference evidence="2 3" key="1">
    <citation type="submission" date="2019-07" db="EMBL/GenBank/DDBJ databases">
        <title>Genome sequencing of the stress-tolerant strain Azospirillum brasilense Az19.</title>
        <authorList>
            <person name="Maroniche G.A."/>
            <person name="Garcia J.E."/>
            <person name="Pagnussat L."/>
            <person name="Amenta M."/>
            <person name="Creus C.M."/>
        </authorList>
    </citation>
    <scope>NUCLEOTIDE SEQUENCE [LARGE SCALE GENOMIC DNA]</scope>
    <source>
        <strain evidence="2 3">Az19</strain>
    </source>
</reference>